<proteinExistence type="predicted"/>
<dbReference type="RefSeq" id="WP_172459339.1">
    <property type="nucleotide sequence ID" value="NZ_UHIA01000002.1"/>
</dbReference>
<dbReference type="EMBL" id="UHIA01000002">
    <property type="protein sequence ID" value="SUO90242.1"/>
    <property type="molecule type" value="Genomic_DNA"/>
</dbReference>
<keyword evidence="1" id="KW-1133">Transmembrane helix</keyword>
<feature type="transmembrane region" description="Helical" evidence="1">
    <location>
        <begin position="28"/>
        <end position="43"/>
    </location>
</feature>
<evidence type="ECO:0000313" key="3">
    <source>
        <dbReference type="Proteomes" id="UP000254575"/>
    </source>
</evidence>
<evidence type="ECO:0000313" key="2">
    <source>
        <dbReference type="EMBL" id="SUO90242.1"/>
    </source>
</evidence>
<gene>
    <name evidence="2" type="ORF">NCTC10717_00037</name>
</gene>
<reference evidence="2 3" key="1">
    <citation type="submission" date="2018-06" db="EMBL/GenBank/DDBJ databases">
        <authorList>
            <consortium name="Pathogen Informatics"/>
            <person name="Doyle S."/>
        </authorList>
    </citation>
    <scope>NUCLEOTIDE SEQUENCE [LARGE SCALE GENOMIC DNA]</scope>
    <source>
        <strain evidence="2 3">NCTC10717</strain>
    </source>
</reference>
<dbReference type="AlphaFoldDB" id="A0A380MJ27"/>
<sequence length="57" mass="7129">MKSFTTLFCISIWVEMLAETITDTLSMKTIVCLSIVLFLFMWHRRRRRPWWEDEHWH</sequence>
<name>A0A380MJ27_9GAMM</name>
<keyword evidence="3" id="KW-1185">Reference proteome</keyword>
<keyword evidence="1" id="KW-0472">Membrane</keyword>
<protein>
    <submittedName>
        <fullName evidence="2">Uncharacterized protein</fullName>
    </submittedName>
</protein>
<dbReference type="Proteomes" id="UP000254575">
    <property type="component" value="Unassembled WGS sequence"/>
</dbReference>
<evidence type="ECO:0000256" key="1">
    <source>
        <dbReference type="SAM" id="Phobius"/>
    </source>
</evidence>
<keyword evidence="1" id="KW-0812">Transmembrane</keyword>
<accession>A0A380MJ27</accession>
<organism evidence="2 3">
    <name type="scientific">Suttonella indologenes</name>
    <dbReference type="NCBI Taxonomy" id="13276"/>
    <lineage>
        <taxon>Bacteria</taxon>
        <taxon>Pseudomonadati</taxon>
        <taxon>Pseudomonadota</taxon>
        <taxon>Gammaproteobacteria</taxon>
        <taxon>Cardiobacteriales</taxon>
        <taxon>Cardiobacteriaceae</taxon>
        <taxon>Suttonella</taxon>
    </lineage>
</organism>